<evidence type="ECO:0000313" key="3">
    <source>
        <dbReference type="Proteomes" id="UP001595840"/>
    </source>
</evidence>
<keyword evidence="3" id="KW-1185">Reference proteome</keyword>
<dbReference type="RefSeq" id="WP_290260832.1">
    <property type="nucleotide sequence ID" value="NZ_JAUFQG010000004.1"/>
</dbReference>
<proteinExistence type="predicted"/>
<dbReference type="InterPro" id="IPR021732">
    <property type="entry name" value="DUF3301"/>
</dbReference>
<reference evidence="3" key="1">
    <citation type="journal article" date="2019" name="Int. J. Syst. Evol. Microbiol.">
        <title>The Global Catalogue of Microorganisms (GCM) 10K type strain sequencing project: providing services to taxonomists for standard genome sequencing and annotation.</title>
        <authorList>
            <consortium name="The Broad Institute Genomics Platform"/>
            <consortium name="The Broad Institute Genome Sequencing Center for Infectious Disease"/>
            <person name="Wu L."/>
            <person name="Ma J."/>
        </authorList>
    </citation>
    <scope>NUCLEOTIDE SEQUENCE [LARGE SCALE GENOMIC DNA]</scope>
    <source>
        <strain evidence="3">CECT 8570</strain>
    </source>
</reference>
<name>A0ABV8VAW1_9GAMM</name>
<gene>
    <name evidence="2" type="ORF">ACFOX3_18880</name>
</gene>
<protein>
    <submittedName>
        <fullName evidence="2">DUF3301 domain-containing protein</fullName>
    </submittedName>
</protein>
<keyword evidence="1" id="KW-0812">Transmembrane</keyword>
<dbReference type="Proteomes" id="UP001595840">
    <property type="component" value="Unassembled WGS sequence"/>
</dbReference>
<keyword evidence="1" id="KW-0472">Membrane</keyword>
<keyword evidence="1" id="KW-1133">Transmembrane helix</keyword>
<evidence type="ECO:0000256" key="1">
    <source>
        <dbReference type="SAM" id="Phobius"/>
    </source>
</evidence>
<dbReference type="Pfam" id="PF11743">
    <property type="entry name" value="DUF3301"/>
    <property type="match status" value="1"/>
</dbReference>
<comment type="caution">
    <text evidence="2">The sequence shown here is derived from an EMBL/GenBank/DDBJ whole genome shotgun (WGS) entry which is preliminary data.</text>
</comment>
<sequence length="105" mass="12164">MLEITDLIFIFGIFWFGWYSLQVARLKELSVKAVHRRCEEQGVQLLDSTVVLHKLSVARDPNGWVRIRRIYSFEFTATGEDRNNGLVSVLGNRLEAIELAPHRIH</sequence>
<accession>A0ABV8VAW1</accession>
<feature type="transmembrane region" description="Helical" evidence="1">
    <location>
        <begin position="6"/>
        <end position="26"/>
    </location>
</feature>
<dbReference type="EMBL" id="JBHSCX010000025">
    <property type="protein sequence ID" value="MFC4364380.1"/>
    <property type="molecule type" value="Genomic_DNA"/>
</dbReference>
<evidence type="ECO:0000313" key="2">
    <source>
        <dbReference type="EMBL" id="MFC4364380.1"/>
    </source>
</evidence>
<organism evidence="2 3">
    <name type="scientific">Simiduia curdlanivorans</name>
    <dbReference type="NCBI Taxonomy" id="1492769"/>
    <lineage>
        <taxon>Bacteria</taxon>
        <taxon>Pseudomonadati</taxon>
        <taxon>Pseudomonadota</taxon>
        <taxon>Gammaproteobacteria</taxon>
        <taxon>Cellvibrionales</taxon>
        <taxon>Cellvibrionaceae</taxon>
        <taxon>Simiduia</taxon>
    </lineage>
</organism>